<evidence type="ECO:0008006" key="4">
    <source>
        <dbReference type="Google" id="ProtNLM"/>
    </source>
</evidence>
<keyword evidence="1" id="KW-0472">Membrane</keyword>
<feature type="transmembrane region" description="Helical" evidence="1">
    <location>
        <begin position="180"/>
        <end position="198"/>
    </location>
</feature>
<dbReference type="RefSeq" id="WP_095605720.1">
    <property type="nucleotide sequence ID" value="NZ_NSKE01000003.1"/>
</dbReference>
<reference evidence="2 3" key="1">
    <citation type="submission" date="2017-08" db="EMBL/GenBank/DDBJ databases">
        <title>Aliifodinibius alkalisoli sp. nov., isolated from saline alkaline soil.</title>
        <authorList>
            <person name="Liu D."/>
            <person name="Zhang G."/>
        </authorList>
    </citation>
    <scope>NUCLEOTIDE SEQUENCE [LARGE SCALE GENOMIC DNA]</scope>
    <source>
        <strain evidence="2 3">WN023</strain>
    </source>
</reference>
<dbReference type="Pfam" id="PF11188">
    <property type="entry name" value="DUF2975"/>
    <property type="match status" value="1"/>
</dbReference>
<feature type="transmembrane region" description="Helical" evidence="1">
    <location>
        <begin position="139"/>
        <end position="160"/>
    </location>
</feature>
<dbReference type="OrthoDB" id="1524419at2"/>
<feature type="transmembrane region" description="Helical" evidence="1">
    <location>
        <begin position="95"/>
        <end position="118"/>
    </location>
</feature>
<organism evidence="2 3">
    <name type="scientific">Fodinibius salipaludis</name>
    <dbReference type="NCBI Taxonomy" id="2032627"/>
    <lineage>
        <taxon>Bacteria</taxon>
        <taxon>Pseudomonadati</taxon>
        <taxon>Balneolota</taxon>
        <taxon>Balneolia</taxon>
        <taxon>Balneolales</taxon>
        <taxon>Balneolaceae</taxon>
        <taxon>Fodinibius</taxon>
    </lineage>
</organism>
<gene>
    <name evidence="2" type="ORF">CK503_05110</name>
</gene>
<name>A0A2A2GD67_9BACT</name>
<comment type="caution">
    <text evidence="2">The sequence shown here is derived from an EMBL/GenBank/DDBJ whole genome shotgun (WGS) entry which is preliminary data.</text>
</comment>
<proteinExistence type="predicted"/>
<protein>
    <recommendedName>
        <fullName evidence="4">DUF2975 domain-containing protein</fullName>
    </recommendedName>
</protein>
<evidence type="ECO:0000256" key="1">
    <source>
        <dbReference type="SAM" id="Phobius"/>
    </source>
</evidence>
<evidence type="ECO:0000313" key="3">
    <source>
        <dbReference type="Proteomes" id="UP000218831"/>
    </source>
</evidence>
<dbReference type="InterPro" id="IPR021354">
    <property type="entry name" value="DUF2975"/>
</dbReference>
<keyword evidence="1" id="KW-0812">Transmembrane</keyword>
<dbReference type="EMBL" id="NSKE01000003">
    <property type="protein sequence ID" value="PAU94853.1"/>
    <property type="molecule type" value="Genomic_DNA"/>
</dbReference>
<dbReference type="Proteomes" id="UP000218831">
    <property type="component" value="Unassembled WGS sequence"/>
</dbReference>
<accession>A0A2A2GD67</accession>
<dbReference type="AlphaFoldDB" id="A0A2A2GD67"/>
<sequence>MAWKWFKNDWNIAGILLFFAQLAWAVYFISILFGAIFFLLEIFVGSPLGIQELTVRIRVHQFSDLIANSRVDGIFQKSIFETSIDPIKADLKQTWSYYLASIMTLGLYGLAMYGLTLLKHILRNLRRQQPWSAQNSKNLKTIGHLMVLAVPYKYAIGWLSYLTIHHIELPANTSLIWPPVAWELGLAGLAVLLVAYILEEGTRLYEEQKLTV</sequence>
<keyword evidence="1" id="KW-1133">Transmembrane helix</keyword>
<keyword evidence="3" id="KW-1185">Reference proteome</keyword>
<evidence type="ECO:0000313" key="2">
    <source>
        <dbReference type="EMBL" id="PAU94853.1"/>
    </source>
</evidence>
<feature type="transmembrane region" description="Helical" evidence="1">
    <location>
        <begin position="12"/>
        <end position="40"/>
    </location>
</feature>